<feature type="compositionally biased region" description="Polar residues" evidence="6">
    <location>
        <begin position="213"/>
        <end position="223"/>
    </location>
</feature>
<dbReference type="EMBL" id="CAIIXF020000003">
    <property type="protein sequence ID" value="CAH1778594.1"/>
    <property type="molecule type" value="Genomic_DNA"/>
</dbReference>
<feature type="compositionally biased region" description="Basic and acidic residues" evidence="6">
    <location>
        <begin position="131"/>
        <end position="141"/>
    </location>
</feature>
<accession>A0A8J1Y9R3</accession>
<dbReference type="SUPFAM" id="SSF52540">
    <property type="entry name" value="P-loop containing nucleoside triphosphate hydrolases"/>
    <property type="match status" value="1"/>
</dbReference>
<dbReference type="SUPFAM" id="SSF49879">
    <property type="entry name" value="SMAD/FHA domain"/>
    <property type="match status" value="1"/>
</dbReference>
<feature type="region of interest" description="Disordered" evidence="6">
    <location>
        <begin position="108"/>
        <end position="226"/>
    </location>
</feature>
<comment type="caution">
    <text evidence="7">The sequence shown here is derived from an EMBL/GenBank/DDBJ whole genome shotgun (WGS) entry which is preliminary data.</text>
</comment>
<keyword evidence="4" id="KW-0234">DNA repair</keyword>
<dbReference type="InterPro" id="IPR023214">
    <property type="entry name" value="HAD_sf"/>
</dbReference>
<evidence type="ECO:0000256" key="2">
    <source>
        <dbReference type="ARBA" id="ARBA00022763"/>
    </source>
</evidence>
<reference evidence="7" key="1">
    <citation type="submission" date="2022-03" db="EMBL/GenBank/DDBJ databases">
        <authorList>
            <person name="Martin C."/>
        </authorList>
    </citation>
    <scope>NUCLEOTIDE SEQUENCE</scope>
</reference>
<dbReference type="AlphaFoldDB" id="A0A8J1Y9R3"/>
<proteinExistence type="predicted"/>
<dbReference type="FunFam" id="3.40.50.300:FF:000737">
    <property type="entry name" value="Bifunctional polynucleotide phosphatase/kinase"/>
    <property type="match status" value="1"/>
</dbReference>
<keyword evidence="5" id="KW-0539">Nucleus</keyword>
<gene>
    <name evidence="7" type="ORF">OFUS_LOCUS5492</name>
</gene>
<dbReference type="Gene3D" id="3.40.50.300">
    <property type="entry name" value="P-loop containing nucleotide triphosphate hydrolases"/>
    <property type="match status" value="1"/>
</dbReference>
<dbReference type="GO" id="GO:0046404">
    <property type="term" value="F:ATP-dependent polydeoxyribonucleotide 5'-hydroxyl-kinase activity"/>
    <property type="evidence" value="ECO:0007669"/>
    <property type="project" value="InterPro"/>
</dbReference>
<organism evidence="7 8">
    <name type="scientific">Owenia fusiformis</name>
    <name type="common">Polychaete worm</name>
    <dbReference type="NCBI Taxonomy" id="6347"/>
    <lineage>
        <taxon>Eukaryota</taxon>
        <taxon>Metazoa</taxon>
        <taxon>Spiralia</taxon>
        <taxon>Lophotrochozoa</taxon>
        <taxon>Annelida</taxon>
        <taxon>Polychaeta</taxon>
        <taxon>Sedentaria</taxon>
        <taxon>Canalipalpata</taxon>
        <taxon>Sabellida</taxon>
        <taxon>Oweniida</taxon>
        <taxon>Oweniidae</taxon>
        <taxon>Owenia</taxon>
    </lineage>
</organism>
<dbReference type="InterPro" id="IPR036412">
    <property type="entry name" value="HAD-like_sf"/>
</dbReference>
<comment type="subcellular location">
    <subcellularLocation>
        <location evidence="1">Nucleus</location>
    </subcellularLocation>
</comment>
<evidence type="ECO:0000256" key="5">
    <source>
        <dbReference type="ARBA" id="ARBA00023242"/>
    </source>
</evidence>
<dbReference type="InterPro" id="IPR027417">
    <property type="entry name" value="P-loop_NTPase"/>
</dbReference>
<dbReference type="Pfam" id="PF08645">
    <property type="entry name" value="PNK3P"/>
    <property type="match status" value="1"/>
</dbReference>
<keyword evidence="2" id="KW-0227">DNA damage</keyword>
<dbReference type="Gene3D" id="2.60.200.20">
    <property type="match status" value="1"/>
</dbReference>
<dbReference type="InterPro" id="IPR008984">
    <property type="entry name" value="SMAD_FHA_dom_sf"/>
</dbReference>
<evidence type="ECO:0000256" key="1">
    <source>
        <dbReference type="ARBA" id="ARBA00004123"/>
    </source>
</evidence>
<keyword evidence="3" id="KW-0378">Hydrolase</keyword>
<dbReference type="CDD" id="cd01625">
    <property type="entry name" value="HAD_PNP"/>
    <property type="match status" value="1"/>
</dbReference>
<dbReference type="NCBIfam" id="TIGR01663">
    <property type="entry name" value="PNK-3'Pase"/>
    <property type="match status" value="1"/>
</dbReference>
<dbReference type="FunFam" id="3.40.50.1000:FF:000078">
    <property type="entry name" value="Bifunctional polynucleotide phosphatase/kinase"/>
    <property type="match status" value="1"/>
</dbReference>
<evidence type="ECO:0000256" key="6">
    <source>
        <dbReference type="SAM" id="MobiDB-lite"/>
    </source>
</evidence>
<dbReference type="InterPro" id="IPR013954">
    <property type="entry name" value="PNK3P"/>
</dbReference>
<dbReference type="NCBIfam" id="TIGR01662">
    <property type="entry name" value="HAD-SF-IIIA"/>
    <property type="match status" value="1"/>
</dbReference>
<dbReference type="SUPFAM" id="SSF56784">
    <property type="entry name" value="HAD-like"/>
    <property type="match status" value="1"/>
</dbReference>
<dbReference type="Proteomes" id="UP000749559">
    <property type="component" value="Unassembled WGS sequence"/>
</dbReference>
<dbReference type="InterPro" id="IPR006549">
    <property type="entry name" value="HAD-SF_hydro_IIIA"/>
</dbReference>
<name>A0A8J1Y9R3_OWEFU</name>
<dbReference type="OrthoDB" id="19045at2759"/>
<dbReference type="PANTHER" id="PTHR12083:SF9">
    <property type="entry name" value="BIFUNCTIONAL POLYNUCLEOTIDE PHOSPHATASE_KINASE"/>
    <property type="match status" value="1"/>
</dbReference>
<dbReference type="GO" id="GO:0003690">
    <property type="term" value="F:double-stranded DNA binding"/>
    <property type="evidence" value="ECO:0007669"/>
    <property type="project" value="TreeGrafter"/>
</dbReference>
<dbReference type="Pfam" id="PF17913">
    <property type="entry name" value="FHA_2"/>
    <property type="match status" value="1"/>
</dbReference>
<dbReference type="GO" id="GO:0006281">
    <property type="term" value="P:DNA repair"/>
    <property type="evidence" value="ECO:0007669"/>
    <property type="project" value="UniProtKB-KW"/>
</dbReference>
<dbReference type="Pfam" id="PF13671">
    <property type="entry name" value="AAA_33"/>
    <property type="match status" value="1"/>
</dbReference>
<dbReference type="InterPro" id="IPR041388">
    <property type="entry name" value="FHA_2"/>
</dbReference>
<evidence type="ECO:0000256" key="3">
    <source>
        <dbReference type="ARBA" id="ARBA00022801"/>
    </source>
</evidence>
<dbReference type="Gene3D" id="3.40.50.1000">
    <property type="entry name" value="HAD superfamily/HAD-like"/>
    <property type="match status" value="1"/>
</dbReference>
<feature type="compositionally biased region" description="Polar residues" evidence="6">
    <location>
        <begin position="195"/>
        <end position="204"/>
    </location>
</feature>
<keyword evidence="8" id="KW-1185">Reference proteome</keyword>
<feature type="compositionally biased region" description="Basic and acidic residues" evidence="6">
    <location>
        <begin position="172"/>
        <end position="193"/>
    </location>
</feature>
<feature type="compositionally biased region" description="Polar residues" evidence="6">
    <location>
        <begin position="108"/>
        <end position="122"/>
    </location>
</feature>
<dbReference type="GO" id="GO:0046403">
    <property type="term" value="F:polynucleotide 3'-phosphatase activity"/>
    <property type="evidence" value="ECO:0007669"/>
    <property type="project" value="InterPro"/>
</dbReference>
<dbReference type="NCBIfam" id="TIGR01664">
    <property type="entry name" value="DNA-3'-Pase"/>
    <property type="match status" value="1"/>
</dbReference>
<dbReference type="GO" id="GO:0005634">
    <property type="term" value="C:nucleus"/>
    <property type="evidence" value="ECO:0007669"/>
    <property type="project" value="UniProtKB-SubCell"/>
</dbReference>
<evidence type="ECO:0000256" key="4">
    <source>
        <dbReference type="ARBA" id="ARBA00023204"/>
    </source>
</evidence>
<dbReference type="InterPro" id="IPR006550">
    <property type="entry name" value="PNKP"/>
</dbReference>
<evidence type="ECO:0000313" key="7">
    <source>
        <dbReference type="EMBL" id="CAH1778594.1"/>
    </source>
</evidence>
<dbReference type="PANTHER" id="PTHR12083">
    <property type="entry name" value="BIFUNCTIONAL POLYNUCLEOTIDE PHOSPHATASE/KINASE"/>
    <property type="match status" value="1"/>
</dbReference>
<evidence type="ECO:0000313" key="8">
    <source>
        <dbReference type="Proteomes" id="UP000749559"/>
    </source>
</evidence>
<sequence>MATGESVCLLKCENNSHEPITLPDKIPVVIGRTPEMKIVDIKCSRQQLELTANYETKTVEVKQLGSRSASINGEPITRGDSVSWKGNSILCIIGSQYPHSVIFKSTALNGTPKSSVKGSTIDSYFKPSTKRKQENSDDHNASWKKFKTDAPSSSTNGNNMKDISGSEDESDSDKQFEALKKAAEERRKAREVAQGRNNQVNKQDGSLDVEPNLPSTSNNPSTASEDKWDMVKPMTLMVYTAKGSTPRNKVASFDIDGTIIVTKSGARFAKNPDDWKLQFPEVKRKLQDLHNSGYKIVFFTNQMGIKKGSVKVPDFQRKVANIVKAIGVPVQVFVSISSGIYRKPSLGMWHHLVDECNNGVKVDISQSYYVGDAAGRPVKWAPGMKKDFSCSDRLFAVNAALKFYTPEEFFQGWSKAPFNMPEFNPGSVDSSGPLTTPAGAKIVSEGQEIIVLVGFPASGKTFFTETYLKPAGYLHVNRDQLGSWQKCVQACKKAVSQGQKVAVDNTSPDQESRQRYTSVAKEAGVPCRCFIFNTTLQQARHNEAFRKITNPAHQPINDMIMNSYKSKFTPPTLAEGFSEIVKVNFLPKFKNEKEERIYKQFLIA</sequence>
<feature type="compositionally biased region" description="Polar residues" evidence="6">
    <location>
        <begin position="150"/>
        <end position="161"/>
    </location>
</feature>
<dbReference type="InterPro" id="IPR006551">
    <property type="entry name" value="Polynucleotide_phosphatase"/>
</dbReference>
<protein>
    <submittedName>
        <fullName evidence="7">Uncharacterized protein</fullName>
    </submittedName>
</protein>